<reference evidence="3 5" key="2">
    <citation type="journal article" date="2017" name="Infect. Genet. Evol.">
        <title>The new phylogeny of the genus Mycobacterium: The old and the news.</title>
        <authorList>
            <person name="Tortoli E."/>
            <person name="Fedrizzi T."/>
            <person name="Meehan C.J."/>
            <person name="Trovato A."/>
            <person name="Grottola A."/>
            <person name="Giacobazzi E."/>
            <person name="Serpini G.F."/>
            <person name="Tagliazucchi S."/>
            <person name="Fabio A."/>
            <person name="Bettua C."/>
            <person name="Bertorelli R."/>
            <person name="Frascaro F."/>
            <person name="De Sanctis V."/>
            <person name="Pecorari M."/>
            <person name="Jousson O."/>
            <person name="Segata N."/>
            <person name="Cirillo D.M."/>
        </authorList>
    </citation>
    <scope>NUCLEOTIDE SEQUENCE [LARGE SCALE GENOMIC DNA]</scope>
    <source>
        <strain evidence="3 5">NCTC 12882</strain>
    </source>
</reference>
<organism evidence="2 4">
    <name type="scientific">Mycobacterium celatum</name>
    <dbReference type="NCBI Taxonomy" id="28045"/>
    <lineage>
        <taxon>Bacteria</taxon>
        <taxon>Bacillati</taxon>
        <taxon>Actinomycetota</taxon>
        <taxon>Actinomycetes</taxon>
        <taxon>Mycobacteriales</taxon>
        <taxon>Mycobacteriaceae</taxon>
        <taxon>Mycobacterium</taxon>
    </lineage>
</organism>
<feature type="transmembrane region" description="Helical" evidence="1">
    <location>
        <begin position="15"/>
        <end position="38"/>
    </location>
</feature>
<dbReference type="Proteomes" id="UP000230971">
    <property type="component" value="Unassembled WGS sequence"/>
</dbReference>
<accession>A0A1X1RLA8</accession>
<keyword evidence="1" id="KW-0472">Membrane</keyword>
<dbReference type="RefSeq" id="WP_062538922.1">
    <property type="nucleotide sequence ID" value="NZ_BBUN01000067.1"/>
</dbReference>
<comment type="caution">
    <text evidence="2">The sequence shown here is derived from an EMBL/GenBank/DDBJ whole genome shotgun (WGS) entry which is preliminary data.</text>
</comment>
<proteinExistence type="predicted"/>
<feature type="transmembrane region" description="Helical" evidence="1">
    <location>
        <begin position="204"/>
        <end position="224"/>
    </location>
</feature>
<evidence type="ECO:0000313" key="2">
    <source>
        <dbReference type="EMBL" id="ORV08599.1"/>
    </source>
</evidence>
<protein>
    <recommendedName>
        <fullName evidence="6">DUF4386 domain-containing protein</fullName>
    </recommendedName>
</protein>
<name>A0A1X1RLA8_MYCCE</name>
<feature type="transmembrane region" description="Helical" evidence="1">
    <location>
        <begin position="96"/>
        <end position="120"/>
    </location>
</feature>
<evidence type="ECO:0000256" key="1">
    <source>
        <dbReference type="SAM" id="Phobius"/>
    </source>
</evidence>
<dbReference type="EMBL" id="LQOM01000044">
    <property type="protein sequence ID" value="ORV08599.1"/>
    <property type="molecule type" value="Genomic_DNA"/>
</dbReference>
<sequence length="239" mass="26161">MTDTATPRSNIDLRIAFWVVPAFYTLFGLIFVPLTRVMPPPRPDVTAEQMGNFLHQHAVTIQIGFALLMVIIGFAGVANGIVVFEIKRMSVSPVFAYAYLGALAVGALPGCLMAAISFLAAVFRPDRDPEIVALLYDLTFLSFVGSLGCFSAAYLVFAIAILLDTNGVFPKWLGYISIWQIVTELLAAPVFIFRSGPLAWNGSISFWMGTAIFGFWEVCLIVLLKMAVDRQPVGELVQD</sequence>
<keyword evidence="4" id="KW-1185">Reference proteome</keyword>
<dbReference type="AlphaFoldDB" id="A0A1X1RLA8"/>
<evidence type="ECO:0000313" key="5">
    <source>
        <dbReference type="Proteomes" id="UP000230971"/>
    </source>
</evidence>
<dbReference type="OrthoDB" id="4689187at2"/>
<dbReference type="Proteomes" id="UP000193907">
    <property type="component" value="Unassembled WGS sequence"/>
</dbReference>
<feature type="transmembrane region" description="Helical" evidence="1">
    <location>
        <begin position="172"/>
        <end position="192"/>
    </location>
</feature>
<evidence type="ECO:0000313" key="4">
    <source>
        <dbReference type="Proteomes" id="UP000193907"/>
    </source>
</evidence>
<feature type="transmembrane region" description="Helical" evidence="1">
    <location>
        <begin position="140"/>
        <end position="163"/>
    </location>
</feature>
<dbReference type="STRING" id="28045.AWB95_18855"/>
<keyword evidence="1" id="KW-0812">Transmembrane</keyword>
<reference evidence="2 4" key="1">
    <citation type="submission" date="2016-01" db="EMBL/GenBank/DDBJ databases">
        <title>The new phylogeny of the genus Mycobacterium.</title>
        <authorList>
            <person name="Tarcisio F."/>
            <person name="Conor M."/>
            <person name="Antonella G."/>
            <person name="Elisabetta G."/>
            <person name="Giulia F.S."/>
            <person name="Sara T."/>
            <person name="Anna F."/>
            <person name="Clotilde B."/>
            <person name="Roberto B."/>
            <person name="Veronica D.S."/>
            <person name="Fabio R."/>
            <person name="Monica P."/>
            <person name="Olivier J."/>
            <person name="Enrico T."/>
            <person name="Nicola S."/>
        </authorList>
    </citation>
    <scope>NUCLEOTIDE SEQUENCE [LARGE SCALE GENOMIC DNA]</scope>
    <source>
        <strain evidence="2 4">DSM 44243</strain>
    </source>
</reference>
<gene>
    <name evidence="2" type="ORF">AWB95_18855</name>
    <name evidence="3" type="ORF">CQY23_13935</name>
</gene>
<keyword evidence="1" id="KW-1133">Transmembrane helix</keyword>
<evidence type="ECO:0008006" key="6">
    <source>
        <dbReference type="Google" id="ProtNLM"/>
    </source>
</evidence>
<feature type="transmembrane region" description="Helical" evidence="1">
    <location>
        <begin position="58"/>
        <end position="84"/>
    </location>
</feature>
<evidence type="ECO:0000313" key="3">
    <source>
        <dbReference type="EMBL" id="PIB78358.1"/>
    </source>
</evidence>
<dbReference type="EMBL" id="PDKV01000016">
    <property type="protein sequence ID" value="PIB78358.1"/>
    <property type="molecule type" value="Genomic_DNA"/>
</dbReference>